<keyword evidence="4 8" id="KW-1133">Transmembrane helix</keyword>
<dbReference type="GO" id="GO:0005886">
    <property type="term" value="C:plasma membrane"/>
    <property type="evidence" value="ECO:0007669"/>
    <property type="project" value="UniProtKB-SubCell"/>
</dbReference>
<dbReference type="InterPro" id="IPR052192">
    <property type="entry name" value="Insect_Ionotropic_Sensory_Rcpt"/>
</dbReference>
<comment type="caution">
    <text evidence="10">The sequence shown here is derived from an EMBL/GenBank/DDBJ whole genome shotgun (WGS) entry which is preliminary data.</text>
</comment>
<reference evidence="10" key="1">
    <citation type="journal article" date="2024" name="Gigascience">
        <title>Chromosome-level genome of the poultry shaft louse Menopon gallinae provides insight into the host-switching and adaptive evolution of parasitic lice.</title>
        <authorList>
            <person name="Xu Y."/>
            <person name="Ma L."/>
            <person name="Liu S."/>
            <person name="Liang Y."/>
            <person name="Liu Q."/>
            <person name="He Z."/>
            <person name="Tian L."/>
            <person name="Duan Y."/>
            <person name="Cai W."/>
            <person name="Li H."/>
            <person name="Song F."/>
        </authorList>
    </citation>
    <scope>NUCLEOTIDE SEQUENCE</scope>
    <source>
        <strain evidence="10">Cailab_2023a</strain>
    </source>
</reference>
<keyword evidence="3 8" id="KW-0812">Transmembrane</keyword>
<dbReference type="Gene3D" id="1.10.287.70">
    <property type="match status" value="1"/>
</dbReference>
<keyword evidence="9" id="KW-0732">Signal</keyword>
<evidence type="ECO:0000256" key="9">
    <source>
        <dbReference type="SAM" id="SignalP"/>
    </source>
</evidence>
<proteinExistence type="predicted"/>
<dbReference type="Gene3D" id="3.40.190.10">
    <property type="entry name" value="Periplasmic binding protein-like II"/>
    <property type="match status" value="1"/>
</dbReference>
<evidence type="ECO:0000256" key="6">
    <source>
        <dbReference type="ARBA" id="ARBA00023170"/>
    </source>
</evidence>
<evidence type="ECO:0000256" key="4">
    <source>
        <dbReference type="ARBA" id="ARBA00022989"/>
    </source>
</evidence>
<organism evidence="10">
    <name type="scientific">Menopon gallinae</name>
    <name type="common">poultry shaft louse</name>
    <dbReference type="NCBI Taxonomy" id="328185"/>
    <lineage>
        <taxon>Eukaryota</taxon>
        <taxon>Metazoa</taxon>
        <taxon>Ecdysozoa</taxon>
        <taxon>Arthropoda</taxon>
        <taxon>Hexapoda</taxon>
        <taxon>Insecta</taxon>
        <taxon>Pterygota</taxon>
        <taxon>Neoptera</taxon>
        <taxon>Paraneoptera</taxon>
        <taxon>Psocodea</taxon>
        <taxon>Troctomorpha</taxon>
        <taxon>Phthiraptera</taxon>
        <taxon>Amblycera</taxon>
        <taxon>Menoponidae</taxon>
        <taxon>Menopon</taxon>
    </lineage>
</organism>
<name>A0AAW2I4D4_9NEOP</name>
<feature type="signal peptide" evidence="9">
    <location>
        <begin position="1"/>
        <end position="24"/>
    </location>
</feature>
<evidence type="ECO:0000256" key="3">
    <source>
        <dbReference type="ARBA" id="ARBA00022692"/>
    </source>
</evidence>
<feature type="transmembrane region" description="Helical" evidence="8">
    <location>
        <begin position="315"/>
        <end position="334"/>
    </location>
</feature>
<keyword evidence="5 8" id="KW-0472">Membrane</keyword>
<keyword evidence="2" id="KW-1003">Cell membrane</keyword>
<feature type="chain" id="PRO_5043520139" description="Ionotropic receptor" evidence="9">
    <location>
        <begin position="25"/>
        <end position="712"/>
    </location>
</feature>
<keyword evidence="6" id="KW-0675">Receptor</keyword>
<evidence type="ECO:0000256" key="2">
    <source>
        <dbReference type="ARBA" id="ARBA00022475"/>
    </source>
</evidence>
<dbReference type="AlphaFoldDB" id="A0AAW2I4D4"/>
<accession>A0AAW2I4D4</accession>
<evidence type="ECO:0000313" key="10">
    <source>
        <dbReference type="EMBL" id="KAL0276547.1"/>
    </source>
</evidence>
<comment type="subcellular location">
    <subcellularLocation>
        <location evidence="1">Cell membrane</location>
        <topology evidence="1">Multi-pass membrane protein</topology>
    </subcellularLocation>
</comment>
<dbReference type="PANTHER" id="PTHR42643">
    <property type="entry name" value="IONOTROPIC RECEPTOR 20A-RELATED"/>
    <property type="match status" value="1"/>
</dbReference>
<evidence type="ECO:0008006" key="11">
    <source>
        <dbReference type="Google" id="ProtNLM"/>
    </source>
</evidence>
<dbReference type="SUPFAM" id="SSF53850">
    <property type="entry name" value="Periplasmic binding protein-like II"/>
    <property type="match status" value="1"/>
</dbReference>
<protein>
    <recommendedName>
        <fullName evidence="11">Ionotropic receptor</fullName>
    </recommendedName>
</protein>
<dbReference type="EMBL" id="JARGDH010000002">
    <property type="protein sequence ID" value="KAL0276547.1"/>
    <property type="molecule type" value="Genomic_DNA"/>
</dbReference>
<keyword evidence="7" id="KW-0325">Glycoprotein</keyword>
<feature type="transmembrane region" description="Helical" evidence="8">
    <location>
        <begin position="376"/>
        <end position="400"/>
    </location>
</feature>
<evidence type="ECO:0000256" key="5">
    <source>
        <dbReference type="ARBA" id="ARBA00023136"/>
    </source>
</evidence>
<sequence>MGLSRLLVECCLVLGACLRAGTVGLFSDSEFRLLLAIRDDYNVGFLIIVEDAPPSPPTLAELKRISGRNLAVTCLSSEQLWEVLASRRDRMWRTKTMLVTRERIPLGSYLDLVQNQKLMVWVLFAEPEDLLSGGGKIPHNARALYVKRAEDGLVVYQLQRSFNGEPEMIIRKLALSHLNEGEYEREKNLSDVAFRISADVCEPNRFQQVLPEFINCFHLTVLDIISRRLGFRVEISFPTGFIHPFVTPSGTYAGFFKMVLDKEVNMSIASFVITEKRLEVLDFIWPTLMVETMLYVKKADAMSGLYSGTPFANSVWMVMSVWVIVMGCCLHLAVGSDPVVPSQPPFRSFFFSILEIARLACNQGISENLSTIPTRILCSATLFGGMLLYFYYSAMVLSYLTFENVVLPFSNIEELVERGIYRITAVKGGFPLYFIKFEMKHRARRRLLRQDKLPSDLTHGITQLCEGKFLTLLELRGFIMNAESFDCDLLEIPSSVFDENFGFAVTKGFPFSEQFNFELWRLYEVGIIEKTERDLLKQHHRSGLQGTADEENKTVTIEQVLHLLRHFSHKKVATVSARPKENTANIGSTSSRVNGLTLSKFADREKCFEAVFDMRIMSIFRLFITIFSKCLDFNPQVNLFTNLQQQWPLRKQAVTCLREFIETRDHYTLLNCSLRGKSRDTAIAFTNVPKYSSMLNTSHSGWSLMRTSSPTK</sequence>
<evidence type="ECO:0000256" key="1">
    <source>
        <dbReference type="ARBA" id="ARBA00004651"/>
    </source>
</evidence>
<gene>
    <name evidence="10" type="ORF">PYX00_004104</name>
</gene>
<evidence type="ECO:0000256" key="7">
    <source>
        <dbReference type="ARBA" id="ARBA00023180"/>
    </source>
</evidence>
<evidence type="ECO:0000256" key="8">
    <source>
        <dbReference type="SAM" id="Phobius"/>
    </source>
</evidence>
<dbReference type="PANTHER" id="PTHR42643:SF24">
    <property type="entry name" value="IONOTROPIC RECEPTOR 60A"/>
    <property type="match status" value="1"/>
</dbReference>